<gene>
    <name evidence="2" type="ORF">CVAR292_00716</name>
</gene>
<dbReference type="Gene3D" id="3.40.50.300">
    <property type="entry name" value="P-loop containing nucleotide triphosphate hydrolases"/>
    <property type="match status" value="1"/>
</dbReference>
<accession>A0A0X8XV46</accession>
<dbReference type="EMBL" id="FAUH01000004">
    <property type="protein sequence ID" value="CUU65397.1"/>
    <property type="molecule type" value="Genomic_DNA"/>
</dbReference>
<sequence length="653" mass="73996">MADRSRYVDSAENFYNATRPTAIDDLIRSMMKKKSAVERISDTGEEGSWKHSLPRIAEVIRDAELSSVYVSLEFNPPQYGHRRADVILSGYKDGLPSVLVIELKQWSEATWDPTNNWVSEIAARYGKVEHPVRQAFGYAQVVQHYIEGFHPEEATTEAAAYLHNATAESLQSLKSAGQWYADRLFSGDTSGDAAFTAFLQKHFDNINGRVVAEALENNAPKKSKDILEAAGEIFQNPETFPLSEEQREVVNDIQKKFNDALDPRNPRGKTIIVVNGKPGSGKTWICLNLLGKEAAAERQVSFATNSTSLRETLKKVAKRSKETKPVAEMITSARTYWKDEVWDSLDLLIVDEAQRLNEWTVRTGNANRKDIQEELERFNMTQLRELANSAKVLVLMMDDWQQTTATDYLTTEKVKEVADLIGADFQLYELEEQHRSGGSKTFESWVDHLVDDEPAVWHDEENFWVKVADSPEQMEQILAAHSEQDPRIMAGFCWPWTQKDPETKKSFSHVEDVPYDIVIGDWSIQWNLPSNTEGYPKSDFWAFEDKGAKQAGSIFSGQGFEFDFCGVIMGPDLRYDASEAKLKPDYEASEYTTLKRLARKQEREGVPGDTKNSAVQRLRNGYRVLLTRGMRGVVVYSTDPATQQLLKSIVNPE</sequence>
<name>A0A0X8XV46_9CORY</name>
<evidence type="ECO:0000313" key="2">
    <source>
        <dbReference type="EMBL" id="CUU65397.1"/>
    </source>
</evidence>
<organism evidence="2 3">
    <name type="scientific">Corynebacterium variabile</name>
    <dbReference type="NCBI Taxonomy" id="1727"/>
    <lineage>
        <taxon>Bacteria</taxon>
        <taxon>Bacillati</taxon>
        <taxon>Actinomycetota</taxon>
        <taxon>Actinomycetes</taxon>
        <taxon>Mycobacteriales</taxon>
        <taxon>Corynebacteriaceae</taxon>
        <taxon>Corynebacterium</taxon>
    </lineage>
</organism>
<evidence type="ECO:0000313" key="3">
    <source>
        <dbReference type="Proteomes" id="UP000182498"/>
    </source>
</evidence>
<proteinExistence type="predicted"/>
<dbReference type="InterPro" id="IPR027417">
    <property type="entry name" value="P-loop_NTPase"/>
</dbReference>
<reference evidence="3" key="1">
    <citation type="submission" date="2015-11" db="EMBL/GenBank/DDBJ databases">
        <authorList>
            <person name="Dugat-Bony E."/>
        </authorList>
    </citation>
    <scope>NUCLEOTIDE SEQUENCE [LARGE SCALE GENOMIC DNA]</scope>
    <source>
        <strain evidence="3">Mu292</strain>
    </source>
</reference>
<dbReference type="AlphaFoldDB" id="A0A0X8XV46"/>
<dbReference type="Proteomes" id="UP000182498">
    <property type="component" value="Unassembled WGS sequence"/>
</dbReference>
<evidence type="ECO:0000259" key="1">
    <source>
        <dbReference type="Pfam" id="PF09848"/>
    </source>
</evidence>
<keyword evidence="3" id="KW-1185">Reference proteome</keyword>
<feature type="domain" description="Schlafen group 3-like DNA/RNA helicase" evidence="1">
    <location>
        <begin position="269"/>
        <end position="639"/>
    </location>
</feature>
<dbReference type="Pfam" id="PF09848">
    <property type="entry name" value="SLFN-g3_helicase"/>
    <property type="match status" value="1"/>
</dbReference>
<protein>
    <submittedName>
        <fullName evidence="2">Uncharacterized conserved protein (DUF2075)</fullName>
    </submittedName>
</protein>
<dbReference type="SUPFAM" id="SSF52540">
    <property type="entry name" value="P-loop containing nucleoside triphosphate hydrolases"/>
    <property type="match status" value="1"/>
</dbReference>
<dbReference type="InterPro" id="IPR018647">
    <property type="entry name" value="SLFN_3-like_DNA/RNA_helicase"/>
</dbReference>